<proteinExistence type="predicted"/>
<keyword evidence="4" id="KW-1185">Reference proteome</keyword>
<dbReference type="EMBL" id="KZ678137">
    <property type="protein sequence ID" value="PSN65290.1"/>
    <property type="molecule type" value="Genomic_DNA"/>
</dbReference>
<protein>
    <recommendedName>
        <fullName evidence="5">Mid2 domain-containing protein</fullName>
    </recommendedName>
</protein>
<keyword evidence="2" id="KW-0472">Membrane</keyword>
<feature type="transmembrane region" description="Helical" evidence="2">
    <location>
        <begin position="38"/>
        <end position="57"/>
    </location>
</feature>
<dbReference type="Proteomes" id="UP000240883">
    <property type="component" value="Unassembled WGS sequence"/>
</dbReference>
<evidence type="ECO:0000256" key="1">
    <source>
        <dbReference type="SAM" id="MobiDB-lite"/>
    </source>
</evidence>
<gene>
    <name evidence="3" type="ORF">BS50DRAFT_678073</name>
</gene>
<evidence type="ECO:0008006" key="5">
    <source>
        <dbReference type="Google" id="ProtNLM"/>
    </source>
</evidence>
<name>A0A2T2NIR6_CORCC</name>
<evidence type="ECO:0000313" key="4">
    <source>
        <dbReference type="Proteomes" id="UP000240883"/>
    </source>
</evidence>
<keyword evidence="2" id="KW-1133">Transmembrane helix</keyword>
<reference evidence="3 4" key="1">
    <citation type="journal article" date="2018" name="Front. Microbiol.">
        <title>Genome-Wide Analysis of Corynespora cassiicola Leaf Fall Disease Putative Effectors.</title>
        <authorList>
            <person name="Lopez D."/>
            <person name="Ribeiro S."/>
            <person name="Label P."/>
            <person name="Fumanal B."/>
            <person name="Venisse J.S."/>
            <person name="Kohler A."/>
            <person name="de Oliveira R.R."/>
            <person name="Labutti K."/>
            <person name="Lipzen A."/>
            <person name="Lail K."/>
            <person name="Bauer D."/>
            <person name="Ohm R.A."/>
            <person name="Barry K.W."/>
            <person name="Spatafora J."/>
            <person name="Grigoriev I.V."/>
            <person name="Martin F.M."/>
            <person name="Pujade-Renaud V."/>
        </authorList>
    </citation>
    <scope>NUCLEOTIDE SEQUENCE [LARGE SCALE GENOMIC DNA]</scope>
    <source>
        <strain evidence="3 4">Philippines</strain>
    </source>
</reference>
<feature type="region of interest" description="Disordered" evidence="1">
    <location>
        <begin position="301"/>
        <end position="338"/>
    </location>
</feature>
<evidence type="ECO:0000256" key="2">
    <source>
        <dbReference type="SAM" id="Phobius"/>
    </source>
</evidence>
<feature type="compositionally biased region" description="Polar residues" evidence="1">
    <location>
        <begin position="269"/>
        <end position="286"/>
    </location>
</feature>
<feature type="region of interest" description="Disordered" evidence="1">
    <location>
        <begin position="268"/>
        <end position="287"/>
    </location>
</feature>
<keyword evidence="2" id="KW-0812">Transmembrane</keyword>
<feature type="compositionally biased region" description="Polar residues" evidence="1">
    <location>
        <begin position="318"/>
        <end position="338"/>
    </location>
</feature>
<accession>A0A2T2NIR6</accession>
<dbReference type="AlphaFoldDB" id="A0A2T2NIR6"/>
<feature type="transmembrane region" description="Helical" evidence="2">
    <location>
        <begin position="238"/>
        <end position="263"/>
    </location>
</feature>
<sequence>MSAPKALSSRIGFYTSTIDSSTFLHGVALRFSLINMKIHIVAACVLSVSVVVNAVVFSQVAPRTASPDPTVDIWSPALTAAPASDPSRISKRQIGDNTCGFISGVKEAPVTCTQGDLCVTNTFHGVHGCCKPPIESCTLPTTCMPNSLLSVSCTDAACQMDNLILKCNNTGAPECNEYHYIHSTRTIMTQHGCAESAFTLLVLRSYEEINEGTTITVYVENSKDVSSTVTVVSSNRNVAAIAGGSVGGVAVVAATIVGVLVMLRKHTSGKSTQNNKKSGQDAGTSINKHELHNQSVMELSGTHRSEIQLDSVPLHQLPDTSSQPVELDGTSQAQQLSS</sequence>
<evidence type="ECO:0000313" key="3">
    <source>
        <dbReference type="EMBL" id="PSN65290.1"/>
    </source>
</evidence>
<organism evidence="3 4">
    <name type="scientific">Corynespora cassiicola Philippines</name>
    <dbReference type="NCBI Taxonomy" id="1448308"/>
    <lineage>
        <taxon>Eukaryota</taxon>
        <taxon>Fungi</taxon>
        <taxon>Dikarya</taxon>
        <taxon>Ascomycota</taxon>
        <taxon>Pezizomycotina</taxon>
        <taxon>Dothideomycetes</taxon>
        <taxon>Pleosporomycetidae</taxon>
        <taxon>Pleosporales</taxon>
        <taxon>Corynesporascaceae</taxon>
        <taxon>Corynespora</taxon>
    </lineage>
</organism>
<dbReference type="OrthoDB" id="5347452at2759"/>